<name>A0A8H6XLI7_9AGAR</name>
<comment type="caution">
    <text evidence="4">The sequence shown here is derived from an EMBL/GenBank/DDBJ whole genome shotgun (WGS) entry which is preliminary data.</text>
</comment>
<dbReference type="Pfam" id="PF12937">
    <property type="entry name" value="F-box-like"/>
    <property type="match status" value="1"/>
</dbReference>
<dbReference type="Proteomes" id="UP000620124">
    <property type="component" value="Unassembled WGS sequence"/>
</dbReference>
<feature type="domain" description="F-box" evidence="3">
    <location>
        <begin position="231"/>
        <end position="292"/>
    </location>
</feature>
<evidence type="ECO:0000256" key="2">
    <source>
        <dbReference type="SAM" id="SignalP"/>
    </source>
</evidence>
<evidence type="ECO:0000256" key="1">
    <source>
        <dbReference type="SAM" id="MobiDB-lite"/>
    </source>
</evidence>
<protein>
    <recommendedName>
        <fullName evidence="3">F-box domain-containing protein</fullName>
    </recommendedName>
</protein>
<dbReference type="AlphaFoldDB" id="A0A8H6XLI7"/>
<feature type="region of interest" description="Disordered" evidence="1">
    <location>
        <begin position="56"/>
        <end position="80"/>
    </location>
</feature>
<proteinExistence type="predicted"/>
<keyword evidence="2" id="KW-0732">Signal</keyword>
<dbReference type="InterPro" id="IPR001810">
    <property type="entry name" value="F-box_dom"/>
</dbReference>
<feature type="signal peptide" evidence="2">
    <location>
        <begin position="1"/>
        <end position="32"/>
    </location>
</feature>
<evidence type="ECO:0000259" key="3">
    <source>
        <dbReference type="PROSITE" id="PS50181"/>
    </source>
</evidence>
<dbReference type="OrthoDB" id="3020747at2759"/>
<dbReference type="SUPFAM" id="SSF52047">
    <property type="entry name" value="RNI-like"/>
    <property type="match status" value="1"/>
</dbReference>
<reference evidence="4" key="1">
    <citation type="submission" date="2020-05" db="EMBL/GenBank/DDBJ databases">
        <title>Mycena genomes resolve the evolution of fungal bioluminescence.</title>
        <authorList>
            <person name="Tsai I.J."/>
        </authorList>
    </citation>
    <scope>NUCLEOTIDE SEQUENCE</scope>
    <source>
        <strain evidence="4">CCC161011</strain>
    </source>
</reference>
<gene>
    <name evidence="4" type="ORF">MVEN_01780700</name>
</gene>
<feature type="chain" id="PRO_5034551268" description="F-box domain-containing protein" evidence="2">
    <location>
        <begin position="33"/>
        <end position="645"/>
    </location>
</feature>
<organism evidence="4 5">
    <name type="scientific">Mycena venus</name>
    <dbReference type="NCBI Taxonomy" id="2733690"/>
    <lineage>
        <taxon>Eukaryota</taxon>
        <taxon>Fungi</taxon>
        <taxon>Dikarya</taxon>
        <taxon>Basidiomycota</taxon>
        <taxon>Agaricomycotina</taxon>
        <taxon>Agaricomycetes</taxon>
        <taxon>Agaricomycetidae</taxon>
        <taxon>Agaricales</taxon>
        <taxon>Marasmiineae</taxon>
        <taxon>Mycenaceae</taxon>
        <taxon>Mycena</taxon>
    </lineage>
</organism>
<dbReference type="PROSITE" id="PS50181">
    <property type="entry name" value="FBOX"/>
    <property type="match status" value="1"/>
</dbReference>
<dbReference type="Gene3D" id="3.80.10.10">
    <property type="entry name" value="Ribonuclease Inhibitor"/>
    <property type="match status" value="1"/>
</dbReference>
<evidence type="ECO:0000313" key="4">
    <source>
        <dbReference type="EMBL" id="KAF7343478.1"/>
    </source>
</evidence>
<keyword evidence="5" id="KW-1185">Reference proteome</keyword>
<dbReference type="InterPro" id="IPR032675">
    <property type="entry name" value="LRR_dom_sf"/>
</dbReference>
<evidence type="ECO:0000313" key="5">
    <source>
        <dbReference type="Proteomes" id="UP000620124"/>
    </source>
</evidence>
<accession>A0A8H6XLI7</accession>
<sequence length="645" mass="73172">MRLRTCLSNVLHGLSASSLQLILLCQTRVVCAMDRWIQSLRADCSGIQRDSNVRLNTVPSSKSSPAVKGSAAKTRTKATPSVIALSPKSRPTKHLVVNKCPNLCCDERLGQPETFAQSRSETILELRTRYYMDGADVTRIMDELSPAHALYMSYVQHLSKLRCMLAAWPPSQPPAVSAGNFNPCTHACCSSSLYPPPRASPEWLRLRRVIQQLQIRCRDISQYLDEMRYISAAIRRLPPELLQEVFTFAVISDVYALSKHTRRKSVGAIRLAHVCSYWRAVVLNTGELWATILVRLSRSGIAQLNFHISHAKSAPLTILCYEWAPPWLLKKLARISHCWRNITLYVHSNFDELDIAHCKIPFLKSLSIDMMRHDEAAPTIDVFRDAPSLRRVALAAGTGFLWPFSFTLPWTQLTSLTLDDIALSVFSECVRRCPRLLYLNVRIGWSSTEVVRQTPESHSSLRKLIVHGSQCQEAVIAHSFPHLLSLTIDMYKLHPDFFAFLARSSHLEMLSAGGWKLANKADLVALRSRLPIELLLATPSLRILQFRNWDRDWRAAMVTPRFNTPLVVPILNDLFIPVEPRTPRLAELDVEGCIAFDERELLELIKARMESDPEFDPYGIEKARLEVLNVPFDPEAELQYLNYLS</sequence>
<dbReference type="EMBL" id="JACAZI010000016">
    <property type="protein sequence ID" value="KAF7343478.1"/>
    <property type="molecule type" value="Genomic_DNA"/>
</dbReference>